<name>A0AAV4F4Y1_9GAST</name>
<comment type="caution">
    <text evidence="1">The sequence shown here is derived from an EMBL/GenBank/DDBJ whole genome shotgun (WGS) entry which is preliminary data.</text>
</comment>
<keyword evidence="2" id="KW-1185">Reference proteome</keyword>
<evidence type="ECO:0000313" key="1">
    <source>
        <dbReference type="EMBL" id="GFR68055.1"/>
    </source>
</evidence>
<reference evidence="1 2" key="1">
    <citation type="journal article" date="2021" name="Elife">
        <title>Chloroplast acquisition without the gene transfer in kleptoplastic sea slugs, Plakobranchus ocellatus.</title>
        <authorList>
            <person name="Maeda T."/>
            <person name="Takahashi S."/>
            <person name="Yoshida T."/>
            <person name="Shimamura S."/>
            <person name="Takaki Y."/>
            <person name="Nagai Y."/>
            <person name="Toyoda A."/>
            <person name="Suzuki Y."/>
            <person name="Arimoto A."/>
            <person name="Ishii H."/>
            <person name="Satoh N."/>
            <person name="Nishiyama T."/>
            <person name="Hasebe M."/>
            <person name="Maruyama T."/>
            <person name="Minagawa J."/>
            <person name="Obokata J."/>
            <person name="Shigenobu S."/>
        </authorList>
    </citation>
    <scope>NUCLEOTIDE SEQUENCE [LARGE SCALE GENOMIC DNA]</scope>
</reference>
<dbReference type="Proteomes" id="UP000762676">
    <property type="component" value="Unassembled WGS sequence"/>
</dbReference>
<organism evidence="1 2">
    <name type="scientific">Elysia marginata</name>
    <dbReference type="NCBI Taxonomy" id="1093978"/>
    <lineage>
        <taxon>Eukaryota</taxon>
        <taxon>Metazoa</taxon>
        <taxon>Spiralia</taxon>
        <taxon>Lophotrochozoa</taxon>
        <taxon>Mollusca</taxon>
        <taxon>Gastropoda</taxon>
        <taxon>Heterobranchia</taxon>
        <taxon>Euthyneura</taxon>
        <taxon>Panpulmonata</taxon>
        <taxon>Sacoglossa</taxon>
        <taxon>Placobranchoidea</taxon>
        <taxon>Plakobranchidae</taxon>
        <taxon>Elysia</taxon>
    </lineage>
</organism>
<dbReference type="AlphaFoldDB" id="A0AAV4F4Y1"/>
<dbReference type="EMBL" id="BMAT01000545">
    <property type="protein sequence ID" value="GFR68055.1"/>
    <property type="molecule type" value="Genomic_DNA"/>
</dbReference>
<gene>
    <name evidence="1" type="ORF">ElyMa_000267100</name>
</gene>
<evidence type="ECO:0000313" key="2">
    <source>
        <dbReference type="Proteomes" id="UP000762676"/>
    </source>
</evidence>
<accession>A0AAV4F4Y1</accession>
<proteinExistence type="predicted"/>
<protein>
    <submittedName>
        <fullName evidence="1">Uncharacterized protein</fullName>
    </submittedName>
</protein>
<sequence length="88" mass="10012">MTRQAGEYRGPVSPVNARRLCSLRLLECNQEQLGLAWPCLNRSEPRSHDPLCSAISGQVKQRTREIALYILSNFRSQWDSARANQVRG</sequence>